<evidence type="ECO:0000256" key="8">
    <source>
        <dbReference type="SAM" id="Coils"/>
    </source>
</evidence>
<sequence>MRSTFAGLNTMVKGIQNNQLSLDTTGHNITNASTPGYSRQSVNSAATNYQERSSLYGDVLVGGGVDALSLTRARNIYADKQFWSETSAQNFYKTNKTNYDKVETIFNDSKNTGILNAMKQFYDAWVNLSNYASDAASRTAVLTKGNNLVDRLRTNANQLQDQIASQYDEMRIQVQKVNSITEQISRLNKNIMYAETNGAKANDLRDQRDLLVDQLSEITNVNVYEEANGMYTVVSNGMTLVNREGRLTLEMSEPMNNEEYGITDYTIRIKEAGGIGYVPQSGVLKALQDTIVQDKGYIDNLADIAATLLTTFNDVHKQGAGIDADATTWLNFFGDNGNKSTATGGSYTGTHYTWHVDAATGERWMEQTAASVNKTVSGTTTTITMTDSVVASDKKKLKSMQIINALKVASELTAPGGQNLVAARQIYDPTVDPLTSKPKGMVKPTISAGSSTYTYDNSWINGTGDGTMAVELSKLFNTDQGSSMNPAGTERPVSTISINQYYNGIMSKLGANAETVDKKLKQQDDLITQITQWRQSTAGVNWNEELTNMLKFQTGYGACSRVLTSMDEMLDKLINSTGTVGR</sequence>
<reference evidence="11 12" key="1">
    <citation type="submission" date="2010-08" db="EMBL/GenBank/DDBJ databases">
        <authorList>
            <person name="Weinstock G."/>
            <person name="Sodergren E."/>
            <person name="Clifton S."/>
            <person name="Fulton L."/>
            <person name="Fulton B."/>
            <person name="Courtney L."/>
            <person name="Fronick C."/>
            <person name="Harrison M."/>
            <person name="Strong C."/>
            <person name="Farmer C."/>
            <person name="Delahaunty K."/>
            <person name="Markovic C."/>
            <person name="Hall O."/>
            <person name="Minx P."/>
            <person name="Tomlinson C."/>
            <person name="Mitreva M."/>
            <person name="Hou S."/>
            <person name="Chen J."/>
            <person name="Wollam A."/>
            <person name="Pepin K.H."/>
            <person name="Johnson M."/>
            <person name="Bhonagiri V."/>
            <person name="Zhang X."/>
            <person name="Suruliraj S."/>
            <person name="Warren W."/>
            <person name="Chinwalla A."/>
            <person name="Mardis E.R."/>
            <person name="Wilson R.K."/>
        </authorList>
    </citation>
    <scope>NUCLEOTIDE SEQUENCE [LARGE SCALE GENOMIC DNA]</scope>
    <source>
        <strain evidence="11 12">F0399</strain>
    </source>
</reference>
<dbReference type="STRING" id="749551.HMPREF9555_01676"/>
<dbReference type="Pfam" id="PF22638">
    <property type="entry name" value="FlgK_D1"/>
    <property type="match status" value="1"/>
</dbReference>
<dbReference type="Proteomes" id="UP000004633">
    <property type="component" value="Unassembled WGS sequence"/>
</dbReference>
<evidence type="ECO:0000259" key="9">
    <source>
        <dbReference type="Pfam" id="PF06429"/>
    </source>
</evidence>
<proteinExistence type="inferred from homology"/>
<keyword evidence="12" id="KW-1185">Reference proteome</keyword>
<dbReference type="EMBL" id="AECV01000035">
    <property type="protein sequence ID" value="EFW29271.1"/>
    <property type="molecule type" value="Genomic_DNA"/>
</dbReference>
<evidence type="ECO:0000313" key="12">
    <source>
        <dbReference type="Proteomes" id="UP000004633"/>
    </source>
</evidence>
<gene>
    <name evidence="7 11" type="primary">flgK</name>
    <name evidence="11" type="ORF">HMPREF9555_01676</name>
</gene>
<dbReference type="RefSeq" id="WP_009350324.1">
    <property type="nucleotide sequence ID" value="NZ_GL638147.1"/>
</dbReference>
<evidence type="ECO:0000259" key="10">
    <source>
        <dbReference type="Pfam" id="PF22638"/>
    </source>
</evidence>
<dbReference type="GO" id="GO:0005198">
    <property type="term" value="F:structural molecule activity"/>
    <property type="evidence" value="ECO:0007669"/>
    <property type="project" value="UniProtKB-UniRule"/>
</dbReference>
<evidence type="ECO:0000256" key="7">
    <source>
        <dbReference type="RuleBase" id="RU362065"/>
    </source>
</evidence>
<comment type="similarity">
    <text evidence="3 7">Belongs to the flagella basal body rod proteins family.</text>
</comment>
<dbReference type="PANTHER" id="PTHR30033">
    <property type="entry name" value="FLAGELLAR HOOK-ASSOCIATED PROTEIN 1"/>
    <property type="match status" value="1"/>
</dbReference>
<dbReference type="NCBIfam" id="TIGR02492">
    <property type="entry name" value="flgK_ends"/>
    <property type="match status" value="1"/>
</dbReference>
<feature type="domain" description="Flagellar basal-body/hook protein C-terminal" evidence="9">
    <location>
        <begin position="537"/>
        <end position="575"/>
    </location>
</feature>
<evidence type="ECO:0000313" key="11">
    <source>
        <dbReference type="EMBL" id="EFW29271.1"/>
    </source>
</evidence>
<name>E7N3T6_9FIRM</name>
<evidence type="ECO:0000256" key="3">
    <source>
        <dbReference type="ARBA" id="ARBA00009677"/>
    </source>
</evidence>
<dbReference type="InterPro" id="IPR002371">
    <property type="entry name" value="FlgK"/>
</dbReference>
<dbReference type="SUPFAM" id="SSF64518">
    <property type="entry name" value="Phase 1 flagellin"/>
    <property type="match status" value="1"/>
</dbReference>
<dbReference type="GO" id="GO:0044780">
    <property type="term" value="P:bacterial-type flagellum assembly"/>
    <property type="evidence" value="ECO:0007669"/>
    <property type="project" value="InterPro"/>
</dbReference>
<dbReference type="HOGENOM" id="CLU_012762_1_1_9"/>
<evidence type="ECO:0000256" key="6">
    <source>
        <dbReference type="ARBA" id="ARBA00023143"/>
    </source>
</evidence>
<keyword evidence="8" id="KW-0175">Coiled coil</keyword>
<comment type="subcellular location">
    <subcellularLocation>
        <location evidence="1 7">Bacterial flagellum</location>
    </subcellularLocation>
    <subcellularLocation>
        <location evidence="2 7">Secreted</location>
    </subcellularLocation>
</comment>
<evidence type="ECO:0000256" key="5">
    <source>
        <dbReference type="ARBA" id="ARBA00022525"/>
    </source>
</evidence>
<dbReference type="PANTHER" id="PTHR30033:SF1">
    <property type="entry name" value="FLAGELLAR HOOK-ASSOCIATED PROTEIN 1"/>
    <property type="match status" value="1"/>
</dbReference>
<evidence type="ECO:0000256" key="4">
    <source>
        <dbReference type="ARBA" id="ARBA00016244"/>
    </source>
</evidence>
<dbReference type="InterPro" id="IPR053927">
    <property type="entry name" value="FlgK_helical"/>
</dbReference>
<protein>
    <recommendedName>
        <fullName evidence="4 7">Flagellar hook-associated protein 1</fullName>
        <shortName evidence="7">HAP1</shortName>
    </recommendedName>
</protein>
<keyword evidence="5 7" id="KW-0964">Secreted</keyword>
<organism evidence="11 12">
    <name type="scientific">Selenomonas artemidis F0399</name>
    <dbReference type="NCBI Taxonomy" id="749551"/>
    <lineage>
        <taxon>Bacteria</taxon>
        <taxon>Bacillati</taxon>
        <taxon>Bacillota</taxon>
        <taxon>Negativicutes</taxon>
        <taxon>Selenomonadales</taxon>
        <taxon>Selenomonadaceae</taxon>
        <taxon>Selenomonas</taxon>
    </lineage>
</organism>
<dbReference type="GO" id="GO:0009424">
    <property type="term" value="C:bacterial-type flagellum hook"/>
    <property type="evidence" value="ECO:0007669"/>
    <property type="project" value="UniProtKB-UniRule"/>
</dbReference>
<feature type="coiled-coil region" evidence="8">
    <location>
        <begin position="142"/>
        <end position="169"/>
    </location>
</feature>
<dbReference type="AlphaFoldDB" id="E7N3T6"/>
<dbReference type="Pfam" id="PF06429">
    <property type="entry name" value="Flg_bbr_C"/>
    <property type="match status" value="1"/>
</dbReference>
<dbReference type="PRINTS" id="PR01005">
    <property type="entry name" value="FLGHOOKAP1"/>
</dbReference>
<feature type="domain" description="Flagellar hook-associated protein FlgK helical" evidence="10">
    <location>
        <begin position="100"/>
        <end position="325"/>
    </location>
</feature>
<accession>E7N3T6</accession>
<comment type="caution">
    <text evidence="11">The sequence shown here is derived from an EMBL/GenBank/DDBJ whole genome shotgun (WGS) entry which is preliminary data.</text>
</comment>
<dbReference type="GO" id="GO:0005576">
    <property type="term" value="C:extracellular region"/>
    <property type="evidence" value="ECO:0007669"/>
    <property type="project" value="UniProtKB-SubCell"/>
</dbReference>
<dbReference type="InterPro" id="IPR010930">
    <property type="entry name" value="Flg_bb/hook_C_dom"/>
</dbReference>
<evidence type="ECO:0000256" key="2">
    <source>
        <dbReference type="ARBA" id="ARBA00004613"/>
    </source>
</evidence>
<keyword evidence="11" id="KW-0966">Cell projection</keyword>
<keyword evidence="11" id="KW-0969">Cilium</keyword>
<evidence type="ECO:0000256" key="1">
    <source>
        <dbReference type="ARBA" id="ARBA00004365"/>
    </source>
</evidence>
<keyword evidence="11" id="KW-0282">Flagellum</keyword>
<keyword evidence="6 7" id="KW-0975">Bacterial flagellum</keyword>